<dbReference type="PANTHER" id="PTHR43281:SF5">
    <property type="entry name" value="HETERODIMERIC GERANYLGERANYL PYROPHOSPHATE SYNTHASE SMALL SUBUNIT, CHLOROPLASTIC"/>
    <property type="match status" value="1"/>
</dbReference>
<dbReference type="SUPFAM" id="SSF48576">
    <property type="entry name" value="Terpenoid synthases"/>
    <property type="match status" value="1"/>
</dbReference>
<sequence length="144" mass="15550">MVGDVLFPLGFRHIVSYTHTYLAPQTQLLHVITEIARVVGSTGMVVGQFVDLDGSPNTVEFIHEKKYGEMGEFSAVCGGLLAGGDVDEVQRLRRYGKAVGILYQVVDDVLEAKGKGKEKTEKSYVAVYGVDRAVEAAEELEGGG</sequence>
<dbReference type="GO" id="GO:0046872">
    <property type="term" value="F:metal ion binding"/>
    <property type="evidence" value="ECO:0007669"/>
    <property type="project" value="UniProtKB-KW"/>
</dbReference>
<dbReference type="EMBL" id="OX465080">
    <property type="protein sequence ID" value="CAI9280248.1"/>
    <property type="molecule type" value="Genomic_DNA"/>
</dbReference>
<keyword evidence="6" id="KW-1185">Reference proteome</keyword>
<reference evidence="5" key="1">
    <citation type="submission" date="2023-04" db="EMBL/GenBank/DDBJ databases">
        <authorList>
            <person name="Vijverberg K."/>
            <person name="Xiong W."/>
            <person name="Schranz E."/>
        </authorList>
    </citation>
    <scope>NUCLEOTIDE SEQUENCE</scope>
</reference>
<keyword evidence="4" id="KW-0460">Magnesium</keyword>
<accession>A0AA35YUH4</accession>
<dbReference type="Pfam" id="PF00348">
    <property type="entry name" value="polyprenyl_synt"/>
    <property type="match status" value="1"/>
</dbReference>
<dbReference type="GO" id="GO:0004659">
    <property type="term" value="F:prenyltransferase activity"/>
    <property type="evidence" value="ECO:0007669"/>
    <property type="project" value="InterPro"/>
</dbReference>
<protein>
    <recommendedName>
        <fullName evidence="7">Geranylgeranyl diphosphate synthase</fullName>
    </recommendedName>
</protein>
<organism evidence="5 6">
    <name type="scientific">Lactuca saligna</name>
    <name type="common">Willowleaf lettuce</name>
    <dbReference type="NCBI Taxonomy" id="75948"/>
    <lineage>
        <taxon>Eukaryota</taxon>
        <taxon>Viridiplantae</taxon>
        <taxon>Streptophyta</taxon>
        <taxon>Embryophyta</taxon>
        <taxon>Tracheophyta</taxon>
        <taxon>Spermatophyta</taxon>
        <taxon>Magnoliopsida</taxon>
        <taxon>eudicotyledons</taxon>
        <taxon>Gunneridae</taxon>
        <taxon>Pentapetalae</taxon>
        <taxon>asterids</taxon>
        <taxon>campanulids</taxon>
        <taxon>Asterales</taxon>
        <taxon>Asteraceae</taxon>
        <taxon>Cichorioideae</taxon>
        <taxon>Cichorieae</taxon>
        <taxon>Lactucinae</taxon>
        <taxon>Lactuca</taxon>
    </lineage>
</organism>
<name>A0AA35YUH4_LACSI</name>
<evidence type="ECO:0008006" key="7">
    <source>
        <dbReference type="Google" id="ProtNLM"/>
    </source>
</evidence>
<comment type="cofactor">
    <cofactor evidence="1">
        <name>Mg(2+)</name>
        <dbReference type="ChEBI" id="CHEBI:18420"/>
    </cofactor>
</comment>
<evidence type="ECO:0000256" key="1">
    <source>
        <dbReference type="ARBA" id="ARBA00001946"/>
    </source>
</evidence>
<evidence type="ECO:0000313" key="6">
    <source>
        <dbReference type="Proteomes" id="UP001177003"/>
    </source>
</evidence>
<evidence type="ECO:0000313" key="5">
    <source>
        <dbReference type="EMBL" id="CAI9280248.1"/>
    </source>
</evidence>
<dbReference type="AlphaFoldDB" id="A0AA35YUH4"/>
<dbReference type="InterPro" id="IPR008949">
    <property type="entry name" value="Isoprenoid_synthase_dom_sf"/>
</dbReference>
<dbReference type="PANTHER" id="PTHR43281">
    <property type="entry name" value="FARNESYL DIPHOSPHATE SYNTHASE"/>
    <property type="match status" value="1"/>
</dbReference>
<keyword evidence="3" id="KW-0479">Metal-binding</keyword>
<evidence type="ECO:0000256" key="2">
    <source>
        <dbReference type="ARBA" id="ARBA00006706"/>
    </source>
</evidence>
<proteinExistence type="inferred from homology"/>
<dbReference type="GO" id="GO:0008299">
    <property type="term" value="P:isoprenoid biosynthetic process"/>
    <property type="evidence" value="ECO:0007669"/>
    <property type="project" value="InterPro"/>
</dbReference>
<comment type="similarity">
    <text evidence="2">Belongs to the FPP/GGPP synthase family.</text>
</comment>
<gene>
    <name evidence="5" type="ORF">LSALG_LOCUS20005</name>
</gene>
<evidence type="ECO:0000256" key="3">
    <source>
        <dbReference type="ARBA" id="ARBA00022723"/>
    </source>
</evidence>
<dbReference type="Proteomes" id="UP001177003">
    <property type="component" value="Chromosome 4"/>
</dbReference>
<dbReference type="Gene3D" id="1.10.600.10">
    <property type="entry name" value="Farnesyl Diphosphate Synthase"/>
    <property type="match status" value="1"/>
</dbReference>
<dbReference type="InterPro" id="IPR000092">
    <property type="entry name" value="Polyprenyl_synt"/>
</dbReference>
<evidence type="ECO:0000256" key="4">
    <source>
        <dbReference type="ARBA" id="ARBA00022842"/>
    </source>
</evidence>